<feature type="region of interest" description="Disordered" evidence="4">
    <location>
        <begin position="1167"/>
        <end position="1206"/>
    </location>
</feature>
<dbReference type="InterPro" id="IPR046780">
    <property type="entry name" value="aBig_2"/>
</dbReference>
<dbReference type="Gene3D" id="2.60.120.200">
    <property type="match status" value="1"/>
</dbReference>
<dbReference type="eggNOG" id="COG1196">
    <property type="taxonomic scope" value="Bacteria"/>
</dbReference>
<dbReference type="Pfam" id="PF13385">
    <property type="entry name" value="Laminin_G_3"/>
    <property type="match status" value="1"/>
</dbReference>
<comment type="similarity">
    <text evidence="1">Belongs to the glycosyl hydrolase 43 family.</text>
</comment>
<dbReference type="OrthoDB" id="177947at2"/>
<dbReference type="SUPFAM" id="SSF49899">
    <property type="entry name" value="Concanavalin A-like lectins/glucanases"/>
    <property type="match status" value="1"/>
</dbReference>
<sequence length="1249" mass="131768">MKHVNKLLAVLTAIPVTFAGVMMLPSSALAETTVPADGLVAEYSFENKPDDGITVDNTASASEVGAAEVQNPSDSLWSDKALTLTGGSKDGSGSWVKLPSDLLAGSSSATVQIEVKADPSMLSAFHFLWNIGNSSPNTEYFFASLNCGSNRRPLVGIKSSAVETLVQSASCTAKANQWLSVTATIDGSTKSAKLYIDGEAVAAGTVPADPSHVADQSLNTIGRAPWPDNNFKGAVSTMRIYDTALSAEEIASISDDDARIHEDEIANAVIDGLDFADQTVNASYIALPSEGGAVTWTSSDESIITNQGVVNQPAKGEDDRTVTLTATTVTRGLSSSRSYTITVKASDKSTEELLADAATGYVIPTVLESGTSLPSAINGTEVSFTASDGITVSEDGRLSIAGEERTSGSVTATISKAGAASPVQKTFRVQVLPASKAQTLAAYDRNATSVDEANNGDVAHSMHLALKDDDDAAFTTLNENYGIFFPLGYASQPLNMNTVDYARSLKDPSVLYMADGSYGIVSVRTKRGTDTADARNSILLATSDDLLSYHEDPNSAGIIDVGETNGVNHPYAVYDSASTRYLVGWSDDNGVSKYTTFEQLIDADSQHGEVLVGEFSTLGIMDADTAGGIEDFRAGSTIPIDEETASALDVRFGRSQNTGVSNLSDITVKRNSSVDALQLPAKAELTYSDGSTGSLPIESWDTSDVDLTKVGEYTVSGTVKQTSYKVPFAEERADPSVYKWNWKHQVDGKDVTEIKYLMIATNDIYGDVTWQRGTPHMPFRMADSIEALADTPGEASGLVASNGYNPKENILLSAGAKDSDGNSIMHSFWAPEIHEIDGRLTILFMAGYGSTWSNGKSVYMQLKQDANGNDLDPTQAANWDTPHPITRSDGSALATAANGSVGMSLDMTYFQDEQGQSYYAWQQLGATYIATMDPSDPSHITSTPVRIVAPEYAWNVTIAEGPNVTTRDGKLYLMYSGSSVGKTYTTGLAVADASGNTDLTDPSSWSNLNYPIQKSGIFNGSWQLGTGHGMWSEDEDGNQIYVFHAYANQSEGYRNYSGRDTFVRRVHWAADGMPVFDMDSSEELASASVSFKVNVVSDDVSVDKTALSQTIRSARQLSAKDYTATTWKAFSAALAAAQDVYADDGASQQQVDDAEKALAAAMDSLVRSKGDTDDGGTGGNGTGGNGTDGNDASGTGNGGAQTGDGDTAARDGVAGLARSGSALAGVAALALICAGVGVVTVKLRRKAQR</sequence>
<feature type="signal peptide" evidence="6">
    <location>
        <begin position="1"/>
        <end position="30"/>
    </location>
</feature>
<evidence type="ECO:0000313" key="10">
    <source>
        <dbReference type="Proteomes" id="UP000029050"/>
    </source>
</evidence>
<keyword evidence="10" id="KW-1185">Reference proteome</keyword>
<dbReference type="Pfam" id="PF20578">
    <property type="entry name" value="aBig_2"/>
    <property type="match status" value="1"/>
</dbReference>
<keyword evidence="5" id="KW-1133">Transmembrane helix</keyword>
<dbReference type="STRING" id="218140.BPSY_1553"/>
<keyword evidence="5" id="KW-0472">Membrane</keyword>
<dbReference type="eggNOG" id="COG3940">
    <property type="taxonomic scope" value="Bacteria"/>
</dbReference>
<feature type="domain" description="Bacterial Ig-like" evidence="7">
    <location>
        <begin position="666"/>
        <end position="721"/>
    </location>
</feature>
<dbReference type="Pfam" id="PF07532">
    <property type="entry name" value="Big_4"/>
    <property type="match status" value="1"/>
</dbReference>
<keyword evidence="5" id="KW-0812">Transmembrane</keyword>
<feature type="compositionally biased region" description="Gly residues" evidence="4">
    <location>
        <begin position="1175"/>
        <end position="1187"/>
    </location>
</feature>
<evidence type="ECO:0000313" key="9">
    <source>
        <dbReference type="EMBL" id="KFI81148.1"/>
    </source>
</evidence>
<feature type="transmembrane region" description="Helical" evidence="5">
    <location>
        <begin position="1222"/>
        <end position="1241"/>
    </location>
</feature>
<accession>A0A087CCZ8</accession>
<dbReference type="InterPro" id="IPR013320">
    <property type="entry name" value="ConA-like_dom_sf"/>
</dbReference>
<dbReference type="Pfam" id="PF07554">
    <property type="entry name" value="FIVAR"/>
    <property type="match status" value="1"/>
</dbReference>
<dbReference type="Pfam" id="PF04616">
    <property type="entry name" value="Glyco_hydro_43"/>
    <property type="match status" value="1"/>
</dbReference>
<evidence type="ECO:0000259" key="8">
    <source>
        <dbReference type="Pfam" id="PF20578"/>
    </source>
</evidence>
<dbReference type="InterPro" id="IPR023296">
    <property type="entry name" value="Glyco_hydro_beta-prop_sf"/>
</dbReference>
<dbReference type="GO" id="GO:0005975">
    <property type="term" value="P:carbohydrate metabolic process"/>
    <property type="evidence" value="ECO:0007669"/>
    <property type="project" value="InterPro"/>
</dbReference>
<keyword evidence="6" id="KW-0732">Signal</keyword>
<dbReference type="AlphaFoldDB" id="A0A087CCZ8"/>
<dbReference type="GeneID" id="98300740"/>
<dbReference type="InterPro" id="IPR011081">
    <property type="entry name" value="Big_4"/>
</dbReference>
<evidence type="ECO:0000256" key="2">
    <source>
        <dbReference type="ARBA" id="ARBA00022801"/>
    </source>
</evidence>
<comment type="caution">
    <text evidence="9">The sequence shown here is derived from an EMBL/GenBank/DDBJ whole genome shotgun (WGS) entry which is preliminary data.</text>
</comment>
<dbReference type="EMBL" id="JGZI01000010">
    <property type="protein sequence ID" value="KFI81148.1"/>
    <property type="molecule type" value="Genomic_DNA"/>
</dbReference>
<dbReference type="GO" id="GO:0046556">
    <property type="term" value="F:alpha-L-arabinofuranosidase activity"/>
    <property type="evidence" value="ECO:0007669"/>
    <property type="project" value="UniProtKB-EC"/>
</dbReference>
<dbReference type="Gene3D" id="1.20.1270.70">
    <property type="entry name" value="Designed single chain three-helix bundle"/>
    <property type="match status" value="1"/>
</dbReference>
<evidence type="ECO:0000256" key="4">
    <source>
        <dbReference type="SAM" id="MobiDB-lite"/>
    </source>
</evidence>
<protein>
    <submittedName>
        <fullName evidence="9">Cell surface protein</fullName>
        <ecNumber evidence="9">3.2.1.55</ecNumber>
    </submittedName>
</protein>
<dbReference type="Proteomes" id="UP000029050">
    <property type="component" value="Unassembled WGS sequence"/>
</dbReference>
<feature type="domain" description="Atrophied bacterial Ig" evidence="8">
    <location>
        <begin position="289"/>
        <end position="345"/>
    </location>
</feature>
<dbReference type="InterPro" id="IPR006710">
    <property type="entry name" value="Glyco_hydro_43"/>
</dbReference>
<proteinExistence type="inferred from homology"/>
<evidence type="ECO:0000256" key="5">
    <source>
        <dbReference type="SAM" id="Phobius"/>
    </source>
</evidence>
<dbReference type="EC" id="3.2.1.55" evidence="9"/>
<keyword evidence="2 9" id="KW-0378">Hydrolase</keyword>
<evidence type="ECO:0000256" key="6">
    <source>
        <dbReference type="SAM" id="SignalP"/>
    </source>
</evidence>
<dbReference type="SUPFAM" id="SSF75005">
    <property type="entry name" value="Arabinanase/levansucrase/invertase"/>
    <property type="match status" value="1"/>
</dbReference>
<evidence type="ECO:0000256" key="1">
    <source>
        <dbReference type="ARBA" id="ARBA00009865"/>
    </source>
</evidence>
<organism evidence="9 10">
    <name type="scientific">Bifidobacterium psychraerophilum</name>
    <dbReference type="NCBI Taxonomy" id="218140"/>
    <lineage>
        <taxon>Bacteria</taxon>
        <taxon>Bacillati</taxon>
        <taxon>Actinomycetota</taxon>
        <taxon>Actinomycetes</taxon>
        <taxon>Bifidobacteriales</taxon>
        <taxon>Bifidobacteriaceae</taxon>
        <taxon>Bifidobacterium</taxon>
    </lineage>
</organism>
<gene>
    <name evidence="9" type="ORF">BPSY_1553</name>
</gene>
<dbReference type="RefSeq" id="WP_033496420.1">
    <property type="nucleotide sequence ID" value="NZ_JGZI01000010.1"/>
</dbReference>
<evidence type="ECO:0000256" key="3">
    <source>
        <dbReference type="ARBA" id="ARBA00023295"/>
    </source>
</evidence>
<evidence type="ECO:0000259" key="7">
    <source>
        <dbReference type="Pfam" id="PF07532"/>
    </source>
</evidence>
<name>A0A087CCZ8_9BIFI</name>
<reference evidence="9 10" key="1">
    <citation type="submission" date="2014-03" db="EMBL/GenBank/DDBJ databases">
        <title>Genomics of Bifidobacteria.</title>
        <authorList>
            <person name="Ventura M."/>
            <person name="Milani C."/>
            <person name="Lugli G.A."/>
        </authorList>
    </citation>
    <scope>NUCLEOTIDE SEQUENCE [LARGE SCALE GENOMIC DNA]</scope>
    <source>
        <strain evidence="9 10">LMG 21775</strain>
    </source>
</reference>
<feature type="chain" id="PRO_5001819418" evidence="6">
    <location>
        <begin position="31"/>
        <end position="1249"/>
    </location>
</feature>
<keyword evidence="3 9" id="KW-0326">Glycosidase</keyword>
<dbReference type="Gene3D" id="2.115.10.20">
    <property type="entry name" value="Glycosyl hydrolase domain, family 43"/>
    <property type="match status" value="1"/>
</dbReference>